<protein>
    <recommendedName>
        <fullName evidence="4">Large ribosomal subunit protein bL35</fullName>
    </recommendedName>
</protein>
<dbReference type="PANTHER" id="PTHR33343">
    <property type="entry name" value="54S RIBOSOMAL PROTEIN BL35M"/>
    <property type="match status" value="1"/>
</dbReference>
<dbReference type="InterPro" id="IPR001706">
    <property type="entry name" value="Ribosomal_bL35"/>
</dbReference>
<accession>A0A2S8SV64</accession>
<evidence type="ECO:0000256" key="6">
    <source>
        <dbReference type="SAM" id="MobiDB-lite"/>
    </source>
</evidence>
<evidence type="ECO:0000256" key="4">
    <source>
        <dbReference type="HAMAP-Rule" id="MF_00514"/>
    </source>
</evidence>
<dbReference type="FunCoup" id="A0A2S8SV64">
    <property type="interactions" value="327"/>
</dbReference>
<feature type="compositionally biased region" description="Basic residues" evidence="6">
    <location>
        <begin position="1"/>
        <end position="12"/>
    </location>
</feature>
<dbReference type="NCBIfam" id="TIGR00001">
    <property type="entry name" value="rpmI_bact"/>
    <property type="match status" value="1"/>
</dbReference>
<dbReference type="SUPFAM" id="SSF143034">
    <property type="entry name" value="L35p-like"/>
    <property type="match status" value="1"/>
</dbReference>
<keyword evidence="2 4" id="KW-0689">Ribosomal protein</keyword>
<organism evidence="7 8">
    <name type="scientific">Abditibacterium utsteinense</name>
    <dbReference type="NCBI Taxonomy" id="1960156"/>
    <lineage>
        <taxon>Bacteria</taxon>
        <taxon>Pseudomonadati</taxon>
        <taxon>Abditibacteriota</taxon>
        <taxon>Abditibacteriia</taxon>
        <taxon>Abditibacteriales</taxon>
        <taxon>Abditibacteriaceae</taxon>
        <taxon>Abditibacterium</taxon>
    </lineage>
</organism>
<dbReference type="GO" id="GO:0015934">
    <property type="term" value="C:large ribosomal subunit"/>
    <property type="evidence" value="ECO:0007669"/>
    <property type="project" value="TreeGrafter"/>
</dbReference>
<name>A0A2S8SV64_9BACT</name>
<dbReference type="RefSeq" id="WP_105483053.1">
    <property type="nucleotide sequence ID" value="NZ_NIGF01000004.1"/>
</dbReference>
<dbReference type="PRINTS" id="PR00064">
    <property type="entry name" value="RIBOSOMALL35"/>
</dbReference>
<dbReference type="EMBL" id="NIGF01000004">
    <property type="protein sequence ID" value="PQV64682.1"/>
    <property type="molecule type" value="Genomic_DNA"/>
</dbReference>
<sequence>MGNKMKTHKGTAKRITTTGTGKLKRRKVGLAHLQTKRSSGSQMRNNNGAQSVSKADVKAMNQKLCQ</sequence>
<dbReference type="HAMAP" id="MF_00514">
    <property type="entry name" value="Ribosomal_bL35"/>
    <property type="match status" value="1"/>
</dbReference>
<comment type="caution">
    <text evidence="7">The sequence shown here is derived from an EMBL/GenBank/DDBJ whole genome shotgun (WGS) entry which is preliminary data.</text>
</comment>
<keyword evidence="8" id="KW-1185">Reference proteome</keyword>
<feature type="compositionally biased region" description="Polar residues" evidence="6">
    <location>
        <begin position="36"/>
        <end position="53"/>
    </location>
</feature>
<evidence type="ECO:0000256" key="3">
    <source>
        <dbReference type="ARBA" id="ARBA00023274"/>
    </source>
</evidence>
<gene>
    <name evidence="4" type="primary">rpmI</name>
    <name evidence="7" type="ORF">B1R32_104176</name>
</gene>
<dbReference type="AlphaFoldDB" id="A0A2S8SV64"/>
<evidence type="ECO:0000313" key="7">
    <source>
        <dbReference type="EMBL" id="PQV64682.1"/>
    </source>
</evidence>
<reference evidence="7 8" key="1">
    <citation type="journal article" date="2018" name="Syst. Appl. Microbiol.">
        <title>Abditibacterium utsteinense sp. nov., the first cultivated member of candidate phylum FBP, isolated from ice-free Antarctic soil samples.</title>
        <authorList>
            <person name="Tahon G."/>
            <person name="Tytgat B."/>
            <person name="Lebbe L."/>
            <person name="Carlier A."/>
            <person name="Willems A."/>
        </authorList>
    </citation>
    <scope>NUCLEOTIDE SEQUENCE [LARGE SCALE GENOMIC DNA]</scope>
    <source>
        <strain evidence="7 8">LMG 29911</strain>
    </source>
</reference>
<feature type="region of interest" description="Disordered" evidence="6">
    <location>
        <begin position="1"/>
        <end position="66"/>
    </location>
</feature>
<proteinExistence type="inferred from homology"/>
<dbReference type="GO" id="GO:0006412">
    <property type="term" value="P:translation"/>
    <property type="evidence" value="ECO:0007669"/>
    <property type="project" value="UniProtKB-UniRule"/>
</dbReference>
<dbReference type="InterPro" id="IPR021137">
    <property type="entry name" value="Ribosomal_bL35-like"/>
</dbReference>
<dbReference type="InterPro" id="IPR037229">
    <property type="entry name" value="Ribosomal_bL35_sf"/>
</dbReference>
<keyword evidence="3 4" id="KW-0687">Ribonucleoprotein</keyword>
<evidence type="ECO:0000313" key="8">
    <source>
        <dbReference type="Proteomes" id="UP000237684"/>
    </source>
</evidence>
<evidence type="ECO:0000256" key="1">
    <source>
        <dbReference type="ARBA" id="ARBA00006598"/>
    </source>
</evidence>
<dbReference type="Pfam" id="PF01632">
    <property type="entry name" value="Ribosomal_L35p"/>
    <property type="match status" value="1"/>
</dbReference>
<comment type="similarity">
    <text evidence="1 4 5">Belongs to the bacterial ribosomal protein bL35 family.</text>
</comment>
<dbReference type="PANTHER" id="PTHR33343:SF1">
    <property type="entry name" value="LARGE RIBOSOMAL SUBUNIT PROTEIN BL35M"/>
    <property type="match status" value="1"/>
</dbReference>
<dbReference type="GO" id="GO:0003735">
    <property type="term" value="F:structural constituent of ribosome"/>
    <property type="evidence" value="ECO:0007669"/>
    <property type="project" value="InterPro"/>
</dbReference>
<dbReference type="InParanoid" id="A0A2S8SV64"/>
<evidence type="ECO:0000256" key="5">
    <source>
        <dbReference type="RuleBase" id="RU000568"/>
    </source>
</evidence>
<dbReference type="Proteomes" id="UP000237684">
    <property type="component" value="Unassembled WGS sequence"/>
</dbReference>
<dbReference type="Gene3D" id="4.10.410.60">
    <property type="match status" value="1"/>
</dbReference>
<evidence type="ECO:0000256" key="2">
    <source>
        <dbReference type="ARBA" id="ARBA00022980"/>
    </source>
</evidence>